<feature type="non-terminal residue" evidence="2">
    <location>
        <position position="1"/>
    </location>
</feature>
<feature type="non-terminal residue" evidence="2">
    <location>
        <position position="277"/>
    </location>
</feature>
<protein>
    <submittedName>
        <fullName evidence="2">15815_t:CDS:1</fullName>
    </submittedName>
</protein>
<sequence length="277" mass="31164">FKDDIDILPPKYDKSDESNVSKWKNFFEKNGTHVVQTAWVGGYCSATVKVTSSCINAQNNKLIMAEIQARIFNPQMQFKFHNEIEESKNFKEVINIARLEMHGGNPKYHVSTFHNLNSEKWFNSIKMKPVVLNTKFELIPINIVAGKHNSNIQDQMAVAMKDFIGGDLICIKSETISEKHPITSRTDATNNSAPNPNKRSCFTCLRSGTLISMADGTKVAVEKLRPGEIVVGKNGAPCQVLGRNDILLGDRSLYGFYSEKTAFFTSEHLFATHNDEW</sequence>
<comment type="caution">
    <text evidence="2">The sequence shown here is derived from an EMBL/GenBank/DDBJ whole genome shotgun (WGS) entry which is preliminary data.</text>
</comment>
<accession>A0A9N9K195</accession>
<dbReference type="OrthoDB" id="2405622at2759"/>
<organism evidence="2 3">
    <name type="scientific">Racocetra fulgida</name>
    <dbReference type="NCBI Taxonomy" id="60492"/>
    <lineage>
        <taxon>Eukaryota</taxon>
        <taxon>Fungi</taxon>
        <taxon>Fungi incertae sedis</taxon>
        <taxon>Mucoromycota</taxon>
        <taxon>Glomeromycotina</taxon>
        <taxon>Glomeromycetes</taxon>
        <taxon>Diversisporales</taxon>
        <taxon>Gigasporaceae</taxon>
        <taxon>Racocetra</taxon>
    </lineage>
</organism>
<dbReference type="InterPro" id="IPR020864">
    <property type="entry name" value="MACPF"/>
</dbReference>
<dbReference type="SUPFAM" id="SSF51294">
    <property type="entry name" value="Hedgehog/intein (Hint) domain"/>
    <property type="match status" value="1"/>
</dbReference>
<dbReference type="EMBL" id="CAJVPZ010077667">
    <property type="protein sequence ID" value="CAG8805618.1"/>
    <property type="molecule type" value="Genomic_DNA"/>
</dbReference>
<dbReference type="Proteomes" id="UP000789396">
    <property type="component" value="Unassembled WGS sequence"/>
</dbReference>
<proteinExistence type="predicted"/>
<keyword evidence="3" id="KW-1185">Reference proteome</keyword>
<name>A0A9N9K195_9GLOM</name>
<evidence type="ECO:0000313" key="3">
    <source>
        <dbReference type="Proteomes" id="UP000789396"/>
    </source>
</evidence>
<reference evidence="2" key="1">
    <citation type="submission" date="2021-06" db="EMBL/GenBank/DDBJ databases">
        <authorList>
            <person name="Kallberg Y."/>
            <person name="Tangrot J."/>
            <person name="Rosling A."/>
        </authorList>
    </citation>
    <scope>NUCLEOTIDE SEQUENCE</scope>
    <source>
        <strain evidence="2">IN212</strain>
    </source>
</reference>
<feature type="domain" description="MACPF" evidence="1">
    <location>
        <begin position="1"/>
        <end position="175"/>
    </location>
</feature>
<gene>
    <name evidence="2" type="ORF">RFULGI_LOCUS18187</name>
</gene>
<evidence type="ECO:0000259" key="1">
    <source>
        <dbReference type="PROSITE" id="PS51412"/>
    </source>
</evidence>
<dbReference type="AlphaFoldDB" id="A0A9N9K195"/>
<dbReference type="Gene3D" id="2.170.16.10">
    <property type="entry name" value="Hedgehog/Intein (Hint) domain"/>
    <property type="match status" value="1"/>
</dbReference>
<dbReference type="InterPro" id="IPR036844">
    <property type="entry name" value="Hint_dom_sf"/>
</dbReference>
<evidence type="ECO:0000313" key="2">
    <source>
        <dbReference type="EMBL" id="CAG8805618.1"/>
    </source>
</evidence>
<dbReference type="PROSITE" id="PS51412">
    <property type="entry name" value="MACPF_2"/>
    <property type="match status" value="1"/>
</dbReference>
<dbReference type="Pfam" id="PF01823">
    <property type="entry name" value="MACPF"/>
    <property type="match status" value="1"/>
</dbReference>